<proteinExistence type="predicted"/>
<dbReference type="RefSeq" id="WP_132402232.1">
    <property type="nucleotide sequence ID" value="NZ_SMKA01000009.1"/>
</dbReference>
<dbReference type="SUPFAM" id="SSF50475">
    <property type="entry name" value="FMN-binding split barrel"/>
    <property type="match status" value="1"/>
</dbReference>
<dbReference type="Gene3D" id="2.30.110.10">
    <property type="entry name" value="Electron Transport, Fmn-binding Protein, Chain A"/>
    <property type="match status" value="1"/>
</dbReference>
<accession>A0A4R4QEY4</accession>
<name>A0A4R4QEY4_9ACTN</name>
<dbReference type="EMBL" id="SMKA01000009">
    <property type="protein sequence ID" value="TDC34171.1"/>
    <property type="molecule type" value="Genomic_DNA"/>
</dbReference>
<evidence type="ECO:0000256" key="1">
    <source>
        <dbReference type="SAM" id="MobiDB-lite"/>
    </source>
</evidence>
<dbReference type="PANTHER" id="PTHR35802:SF1">
    <property type="entry name" value="PROTEASE SYNTHASE AND SPORULATION PROTEIN PAI 2"/>
    <property type="match status" value="1"/>
</dbReference>
<dbReference type="OrthoDB" id="9794948at2"/>
<gene>
    <name evidence="2" type="ORF">E1261_04420</name>
</gene>
<dbReference type="InterPro" id="IPR012349">
    <property type="entry name" value="Split_barrel_FMN-bd"/>
</dbReference>
<dbReference type="InterPro" id="IPR007396">
    <property type="entry name" value="TR_PAI2-type"/>
</dbReference>
<keyword evidence="3" id="KW-1185">Reference proteome</keyword>
<dbReference type="AlphaFoldDB" id="A0A4R4QEY4"/>
<feature type="compositionally biased region" description="Polar residues" evidence="1">
    <location>
        <begin position="204"/>
        <end position="213"/>
    </location>
</feature>
<organism evidence="2 3">
    <name type="scientific">Kribbella albertanoniae</name>
    <dbReference type="NCBI Taxonomy" id="1266829"/>
    <lineage>
        <taxon>Bacteria</taxon>
        <taxon>Bacillati</taxon>
        <taxon>Actinomycetota</taxon>
        <taxon>Actinomycetes</taxon>
        <taxon>Propionibacteriales</taxon>
        <taxon>Kribbellaceae</taxon>
        <taxon>Kribbella</taxon>
    </lineage>
</organism>
<dbReference type="PIRSF" id="PIRSF010372">
    <property type="entry name" value="PaiB"/>
    <property type="match status" value="1"/>
</dbReference>
<sequence>MPEYLTDQYRSTDQDRILHLVENFPFATLIPADGSDVGFMPLLLDRSNGDRGVWLYGHLDLHNPFLPQLDGQRITAVFSGPNAYISPVEYESRQYPTWNYAVARLTGTSELVKDETDKLAAMVRMVDQLESANGTGYRLDERSPQALAMISRIVFFRLEVLAMDGVFKFSQEKSTEDRRRAQDSLIRKLQSRQSQVLPRLTADLETQTRSGRSAGNVRRGAQQ</sequence>
<dbReference type="Pfam" id="PF04299">
    <property type="entry name" value="FMN_bind_2"/>
    <property type="match status" value="1"/>
</dbReference>
<reference evidence="2 3" key="1">
    <citation type="submission" date="2019-03" db="EMBL/GenBank/DDBJ databases">
        <title>Draft genome sequences of novel Actinobacteria.</title>
        <authorList>
            <person name="Sahin N."/>
            <person name="Ay H."/>
            <person name="Saygin H."/>
        </authorList>
    </citation>
    <scope>NUCLEOTIDE SEQUENCE [LARGE SCALE GENOMIC DNA]</scope>
    <source>
        <strain evidence="2 3">JCM 30547</strain>
    </source>
</reference>
<protein>
    <submittedName>
        <fullName evidence="2">FMN-binding negative transcriptional regulator</fullName>
    </submittedName>
</protein>
<feature type="region of interest" description="Disordered" evidence="1">
    <location>
        <begin position="197"/>
        <end position="223"/>
    </location>
</feature>
<dbReference type="Proteomes" id="UP000295075">
    <property type="component" value="Unassembled WGS sequence"/>
</dbReference>
<dbReference type="PANTHER" id="PTHR35802">
    <property type="entry name" value="PROTEASE SYNTHASE AND SPORULATION PROTEIN PAI 2"/>
    <property type="match status" value="1"/>
</dbReference>
<evidence type="ECO:0000313" key="3">
    <source>
        <dbReference type="Proteomes" id="UP000295075"/>
    </source>
</evidence>
<comment type="caution">
    <text evidence="2">The sequence shown here is derived from an EMBL/GenBank/DDBJ whole genome shotgun (WGS) entry which is preliminary data.</text>
</comment>
<evidence type="ECO:0000313" key="2">
    <source>
        <dbReference type="EMBL" id="TDC34171.1"/>
    </source>
</evidence>